<reference evidence="2 3" key="1">
    <citation type="submission" date="2016-10" db="EMBL/GenBank/DDBJ databases">
        <authorList>
            <person name="de Groot N.N."/>
        </authorList>
    </citation>
    <scope>NUCLEOTIDE SEQUENCE [LARGE SCALE GENOMIC DNA]</scope>
    <source>
        <strain evidence="2 3">CGMCC 4.6533</strain>
    </source>
</reference>
<evidence type="ECO:0000313" key="2">
    <source>
        <dbReference type="EMBL" id="SDM30188.1"/>
    </source>
</evidence>
<protein>
    <submittedName>
        <fullName evidence="2">Uncharacterized protein</fullName>
    </submittedName>
</protein>
<dbReference type="RefSeq" id="WP_090946492.1">
    <property type="nucleotide sequence ID" value="NZ_FNDJ01000040.1"/>
</dbReference>
<dbReference type="EMBL" id="FNDJ01000040">
    <property type="protein sequence ID" value="SDM30188.1"/>
    <property type="molecule type" value="Genomic_DNA"/>
</dbReference>
<dbReference type="Proteomes" id="UP000199202">
    <property type="component" value="Unassembled WGS sequence"/>
</dbReference>
<keyword evidence="1" id="KW-1133">Transmembrane helix</keyword>
<gene>
    <name evidence="2" type="ORF">SAMN05421869_14041</name>
</gene>
<keyword evidence="1" id="KW-0472">Membrane</keyword>
<sequence length="224" mass="24629">MAKRVKIGHWLWVVPLFIATGSLCVWLFTLGAKSAETSAILSLLVSILSGTFTALTYFRTVSPPATPEQRRMMSRWARKSLAAGLTAALGLGLGAYYWLAVHKLDVDVIDHLPTREWTRMKANSAISIQIPGKPPERDNLALRFAIANRSTVGDCVVPAKLYIEPIFDRRGPAPADTALAIRPSQELRLDVSDALGHVIIKVTLLEPDLSCTVDLRIIEAILYN</sequence>
<evidence type="ECO:0000313" key="3">
    <source>
        <dbReference type="Proteomes" id="UP000199202"/>
    </source>
</evidence>
<organism evidence="2 3">
    <name type="scientific">Nonomuraea jiangxiensis</name>
    <dbReference type="NCBI Taxonomy" id="633440"/>
    <lineage>
        <taxon>Bacteria</taxon>
        <taxon>Bacillati</taxon>
        <taxon>Actinomycetota</taxon>
        <taxon>Actinomycetes</taxon>
        <taxon>Streptosporangiales</taxon>
        <taxon>Streptosporangiaceae</taxon>
        <taxon>Nonomuraea</taxon>
    </lineage>
</organism>
<dbReference type="AlphaFoldDB" id="A0A1G9S3N6"/>
<dbReference type="OrthoDB" id="3683187at2"/>
<keyword evidence="1" id="KW-0812">Transmembrane</keyword>
<accession>A0A1G9S3N6</accession>
<dbReference type="STRING" id="633440.SAMN05421869_14041"/>
<feature type="transmembrane region" description="Helical" evidence="1">
    <location>
        <begin position="40"/>
        <end position="60"/>
    </location>
</feature>
<feature type="transmembrane region" description="Helical" evidence="1">
    <location>
        <begin position="81"/>
        <end position="99"/>
    </location>
</feature>
<keyword evidence="3" id="KW-1185">Reference proteome</keyword>
<proteinExistence type="predicted"/>
<name>A0A1G9S3N6_9ACTN</name>
<feature type="transmembrane region" description="Helical" evidence="1">
    <location>
        <begin position="7"/>
        <end position="28"/>
    </location>
</feature>
<evidence type="ECO:0000256" key="1">
    <source>
        <dbReference type="SAM" id="Phobius"/>
    </source>
</evidence>